<protein>
    <submittedName>
        <fullName evidence="1">Uncharacterized protein</fullName>
    </submittedName>
</protein>
<reference evidence="2" key="2">
    <citation type="journal article" date="2011" name="Proc. Natl. Acad. Sci. U.S.A.">
        <title>Obligate biotrophy features unraveled by the genomic analysis of rust fungi.</title>
        <authorList>
            <person name="Duplessis S."/>
            <person name="Cuomo C.A."/>
            <person name="Lin Y.-C."/>
            <person name="Aerts A."/>
            <person name="Tisserant E."/>
            <person name="Veneault-Fourrey C."/>
            <person name="Joly D.L."/>
            <person name="Hacquard S."/>
            <person name="Amselem J."/>
            <person name="Cantarel B.L."/>
            <person name="Chiu R."/>
            <person name="Coutinho P.M."/>
            <person name="Feau N."/>
            <person name="Field M."/>
            <person name="Frey P."/>
            <person name="Gelhaye E."/>
            <person name="Goldberg J."/>
            <person name="Grabherr M.G."/>
            <person name="Kodira C.D."/>
            <person name="Kohler A."/>
            <person name="Kuees U."/>
            <person name="Lindquist E.A."/>
            <person name="Lucas S.M."/>
            <person name="Mago R."/>
            <person name="Mauceli E."/>
            <person name="Morin E."/>
            <person name="Murat C."/>
            <person name="Pangilinan J.L."/>
            <person name="Park R."/>
            <person name="Pearson M."/>
            <person name="Quesneville H."/>
            <person name="Rouhier N."/>
            <person name="Sakthikumar S."/>
            <person name="Salamov A.A."/>
            <person name="Schmutz J."/>
            <person name="Selles B."/>
            <person name="Shapiro H."/>
            <person name="Tanguay P."/>
            <person name="Tuskan G.A."/>
            <person name="Henrissat B."/>
            <person name="Van de Peer Y."/>
            <person name="Rouze P."/>
            <person name="Ellis J.G."/>
            <person name="Dodds P.N."/>
            <person name="Schein J.E."/>
            <person name="Zhong S."/>
            <person name="Hamelin R.C."/>
            <person name="Grigoriev I.V."/>
            <person name="Szabo L.J."/>
            <person name="Martin F."/>
        </authorList>
    </citation>
    <scope>NUCLEOTIDE SEQUENCE [LARGE SCALE GENOMIC DNA]</scope>
    <source>
        <strain evidence="2">CRL 75-36-700-3 / race SCCL</strain>
    </source>
</reference>
<reference key="1">
    <citation type="submission" date="2007-01" db="EMBL/GenBank/DDBJ databases">
        <title>The Genome Sequence of Puccinia graminis f. sp. tritici Strain CRL 75-36-700-3.</title>
        <authorList>
            <consortium name="The Broad Institute Genome Sequencing Platform"/>
            <person name="Birren B."/>
            <person name="Lander E."/>
            <person name="Galagan J."/>
            <person name="Nusbaum C."/>
            <person name="Devon K."/>
            <person name="Cuomo C."/>
            <person name="Jaffe D."/>
            <person name="Butler J."/>
            <person name="Alvarez P."/>
            <person name="Gnerre S."/>
            <person name="Grabherr M."/>
            <person name="Mauceli E."/>
            <person name="Brockman W."/>
            <person name="Young S."/>
            <person name="LaButti K."/>
            <person name="Sykes S."/>
            <person name="DeCaprio D."/>
            <person name="Crawford M."/>
            <person name="Koehrsen M."/>
            <person name="Engels R."/>
            <person name="Montgomery P."/>
            <person name="Pearson M."/>
            <person name="Howarth C."/>
            <person name="Larson L."/>
            <person name="White J."/>
            <person name="Zeng Q."/>
            <person name="Kodira C."/>
            <person name="Yandava C."/>
            <person name="Alvarado L."/>
            <person name="O'Leary S."/>
            <person name="Szabo L."/>
            <person name="Dean R."/>
            <person name="Schein J."/>
        </authorList>
    </citation>
    <scope>NUCLEOTIDE SEQUENCE</scope>
    <source>
        <strain>CRL 75-36-700-3</strain>
    </source>
</reference>
<dbReference type="AlphaFoldDB" id="E3LBU2"/>
<dbReference type="OrthoDB" id="10328941at2759"/>
<dbReference type="VEuPathDB" id="FungiDB:PGTG_19764"/>
<dbReference type="RefSeq" id="XP_003338436.2">
    <property type="nucleotide sequence ID" value="XM_003338388.2"/>
</dbReference>
<sequence length="125" mass="14432">MTPRDMKRVIGYHADELATPGGSRKIETSEAIKKIKKFGKFNHTKWSRDDYEIFPAKFSNAFRPRGRLSTLRTCRKSQAAGGRIWQRSAGQADLGQKSPDSHAEFEAFWWERHKIWNHDAPSKLS</sequence>
<dbReference type="KEGG" id="pgr:PGTG_19764"/>
<evidence type="ECO:0000313" key="1">
    <source>
        <dbReference type="EMBL" id="EFP94017.2"/>
    </source>
</evidence>
<dbReference type="Proteomes" id="UP000008783">
    <property type="component" value="Unassembled WGS sequence"/>
</dbReference>
<name>E3LBU2_PUCGT</name>
<dbReference type="GeneID" id="10535640"/>
<evidence type="ECO:0000313" key="2">
    <source>
        <dbReference type="Proteomes" id="UP000008783"/>
    </source>
</evidence>
<organism evidence="1 2">
    <name type="scientific">Puccinia graminis f. sp. tritici (strain CRL 75-36-700-3 / race SCCL)</name>
    <name type="common">Black stem rust fungus</name>
    <dbReference type="NCBI Taxonomy" id="418459"/>
    <lineage>
        <taxon>Eukaryota</taxon>
        <taxon>Fungi</taxon>
        <taxon>Dikarya</taxon>
        <taxon>Basidiomycota</taxon>
        <taxon>Pucciniomycotina</taxon>
        <taxon>Pucciniomycetes</taxon>
        <taxon>Pucciniales</taxon>
        <taxon>Pucciniaceae</taxon>
        <taxon>Puccinia</taxon>
    </lineage>
</organism>
<keyword evidence="2" id="KW-1185">Reference proteome</keyword>
<dbReference type="HOGENOM" id="CLU_1993729_0_0_1"/>
<proteinExistence type="predicted"/>
<dbReference type="InParanoid" id="E3LBU2"/>
<gene>
    <name evidence="1" type="ORF">PGTG_19764</name>
</gene>
<accession>E3LBU2</accession>
<dbReference type="EMBL" id="DS178428">
    <property type="protein sequence ID" value="EFP94017.2"/>
    <property type="molecule type" value="Genomic_DNA"/>
</dbReference>